<evidence type="ECO:0000256" key="3">
    <source>
        <dbReference type="ARBA" id="ARBA00007895"/>
    </source>
</evidence>
<proteinExistence type="inferred from homology"/>
<dbReference type="InterPro" id="IPR039431">
    <property type="entry name" value="Vta1/CALS_N"/>
</dbReference>
<evidence type="ECO:0000256" key="9">
    <source>
        <dbReference type="SAM" id="MobiDB-lite"/>
    </source>
</evidence>
<dbReference type="Gene3D" id="1.25.40.270">
    <property type="entry name" value="Vacuolar protein sorting-associated protein vta1"/>
    <property type="match status" value="1"/>
</dbReference>
<dbReference type="GO" id="GO:0005771">
    <property type="term" value="C:multivesicular body"/>
    <property type="evidence" value="ECO:0007669"/>
    <property type="project" value="TreeGrafter"/>
</dbReference>
<dbReference type="AlphaFoldDB" id="A0A4Q0A2I3"/>
<accession>A0A4Q0A2I3</accession>
<dbReference type="Pfam" id="PF04652">
    <property type="entry name" value="Vta1"/>
    <property type="match status" value="1"/>
</dbReference>
<gene>
    <name evidence="12" type="ORF">BJ085DRAFT_18723</name>
</gene>
<reference evidence="13" key="1">
    <citation type="journal article" date="2018" name="Nat. Microbiol.">
        <title>Leveraging single-cell genomics to expand the fungal tree of life.</title>
        <authorList>
            <person name="Ahrendt S.R."/>
            <person name="Quandt C.A."/>
            <person name="Ciobanu D."/>
            <person name="Clum A."/>
            <person name="Salamov A."/>
            <person name="Andreopoulos B."/>
            <person name="Cheng J.F."/>
            <person name="Woyke T."/>
            <person name="Pelin A."/>
            <person name="Henrissat B."/>
            <person name="Reynolds N.K."/>
            <person name="Benny G.L."/>
            <person name="Smith M.E."/>
            <person name="James T.Y."/>
            <person name="Grigoriev I.V."/>
        </authorList>
    </citation>
    <scope>NUCLEOTIDE SEQUENCE [LARGE SCALE GENOMIC DNA]</scope>
    <source>
        <strain evidence="13">RSA 468</strain>
    </source>
</reference>
<evidence type="ECO:0000256" key="4">
    <source>
        <dbReference type="ARBA" id="ARBA00022448"/>
    </source>
</evidence>
<feature type="domain" description="Vta1/callose synthase N-terminal" evidence="10">
    <location>
        <begin position="14"/>
        <end position="155"/>
    </location>
</feature>
<dbReference type="STRING" id="215637.A0A4Q0A2I3"/>
<protein>
    <submittedName>
        <fullName evidence="12">Vta1 like-domain-containing protein</fullName>
    </submittedName>
</protein>
<dbReference type="Pfam" id="PF18097">
    <property type="entry name" value="Vta1_C"/>
    <property type="match status" value="1"/>
</dbReference>
<dbReference type="InterPro" id="IPR041212">
    <property type="entry name" value="Vta1_C"/>
</dbReference>
<keyword evidence="4" id="KW-0813">Transport</keyword>
<comment type="similarity">
    <text evidence="3">Belongs to the VTA1 family.</text>
</comment>
<dbReference type="Gene3D" id="1.20.5.420">
    <property type="entry name" value="Immunoglobulin FC, subunit C"/>
    <property type="match status" value="1"/>
</dbReference>
<evidence type="ECO:0000256" key="1">
    <source>
        <dbReference type="ARBA" id="ARBA00004481"/>
    </source>
</evidence>
<feature type="domain" description="Vta1 C-terminal" evidence="11">
    <location>
        <begin position="245"/>
        <end position="281"/>
    </location>
</feature>
<dbReference type="InterPro" id="IPR023175">
    <property type="entry name" value="Vta1/CALS_N_sf"/>
</dbReference>
<sequence length="286" mass="31528">MDSLPAVPEQLRFINQFLQRSRELRTHEPIISYYCQFYAVKLALAKGIQADDCQVFLLQLVEDLEARKEALSQEPAIQNDEAGKAYLELFATRIFTGADNEDRAGKASKQTGLKFLASSVFIELLRVFGDLSPEFEEKLKYAKWKAKDIIQALKEGRMPVAGPAVPEATMASPPLPPLESTSAPLASPGFVAPVTYPNLDNQATDPSDSSFAHSAPAPFSLPPTNPAPTIDMDYDDLDDEVVGSDVIAAAEKHTRFVLSALQFDDVKSAMENLQKAMEILQPYHRP</sequence>
<keyword evidence="13" id="KW-1185">Reference proteome</keyword>
<evidence type="ECO:0000313" key="12">
    <source>
        <dbReference type="EMBL" id="RKP40325.1"/>
    </source>
</evidence>
<evidence type="ECO:0000313" key="13">
    <source>
        <dbReference type="Proteomes" id="UP000268162"/>
    </source>
</evidence>
<dbReference type="Proteomes" id="UP000268162">
    <property type="component" value="Unassembled WGS sequence"/>
</dbReference>
<dbReference type="PANTHER" id="PTHR46009">
    <property type="entry name" value="VACUOLAR PROTEIN SORTING-ASSOCIATED PROTEIN VTA1 HOMOLOG"/>
    <property type="match status" value="1"/>
</dbReference>
<evidence type="ECO:0000256" key="5">
    <source>
        <dbReference type="ARBA" id="ARBA00022490"/>
    </source>
</evidence>
<keyword evidence="8" id="KW-0472">Membrane</keyword>
<evidence type="ECO:0000256" key="7">
    <source>
        <dbReference type="ARBA" id="ARBA00022927"/>
    </source>
</evidence>
<name>A0A4Q0A2I3_9FUNG</name>
<evidence type="ECO:0000259" key="11">
    <source>
        <dbReference type="Pfam" id="PF18097"/>
    </source>
</evidence>
<dbReference type="GO" id="GO:0015031">
    <property type="term" value="P:protein transport"/>
    <property type="evidence" value="ECO:0007669"/>
    <property type="project" value="UniProtKB-KW"/>
</dbReference>
<organism evidence="12 13">
    <name type="scientific">Dimargaris cristalligena</name>
    <dbReference type="NCBI Taxonomy" id="215637"/>
    <lineage>
        <taxon>Eukaryota</taxon>
        <taxon>Fungi</taxon>
        <taxon>Fungi incertae sedis</taxon>
        <taxon>Zoopagomycota</taxon>
        <taxon>Kickxellomycotina</taxon>
        <taxon>Dimargaritomycetes</taxon>
        <taxon>Dimargaritales</taxon>
        <taxon>Dimargaritaceae</taxon>
        <taxon>Dimargaris</taxon>
    </lineage>
</organism>
<keyword evidence="7" id="KW-0653">Protein transport</keyword>
<dbReference type="InterPro" id="IPR044538">
    <property type="entry name" value="Vta1-like"/>
</dbReference>
<evidence type="ECO:0000259" key="10">
    <source>
        <dbReference type="Pfam" id="PF04652"/>
    </source>
</evidence>
<dbReference type="GO" id="GO:0032511">
    <property type="term" value="P:late endosome to vacuole transport via multivesicular body sorting pathway"/>
    <property type="evidence" value="ECO:0007669"/>
    <property type="project" value="InterPro"/>
</dbReference>
<keyword evidence="5" id="KW-0963">Cytoplasm</keyword>
<evidence type="ECO:0000256" key="8">
    <source>
        <dbReference type="ARBA" id="ARBA00023136"/>
    </source>
</evidence>
<comment type="subcellular location">
    <subcellularLocation>
        <location evidence="2">Cytoplasm</location>
    </subcellularLocation>
    <subcellularLocation>
        <location evidence="1">Endosome membrane</location>
        <topology evidence="1">Peripheral membrane protein</topology>
    </subcellularLocation>
</comment>
<dbReference type="EMBL" id="ML002214">
    <property type="protein sequence ID" value="RKP40325.1"/>
    <property type="molecule type" value="Genomic_DNA"/>
</dbReference>
<feature type="region of interest" description="Disordered" evidence="9">
    <location>
        <begin position="199"/>
        <end position="224"/>
    </location>
</feature>
<dbReference type="GO" id="GO:0010008">
    <property type="term" value="C:endosome membrane"/>
    <property type="evidence" value="ECO:0007669"/>
    <property type="project" value="UniProtKB-SubCell"/>
</dbReference>
<evidence type="ECO:0000256" key="2">
    <source>
        <dbReference type="ARBA" id="ARBA00004496"/>
    </source>
</evidence>
<dbReference type="PANTHER" id="PTHR46009:SF1">
    <property type="entry name" value="VACUOLAR PROTEIN SORTING-ASSOCIATED PROTEIN VTA1 HOMOLOG"/>
    <property type="match status" value="1"/>
</dbReference>
<keyword evidence="6" id="KW-0967">Endosome</keyword>
<feature type="compositionally biased region" description="Low complexity" evidence="9">
    <location>
        <begin position="205"/>
        <end position="218"/>
    </location>
</feature>
<evidence type="ECO:0000256" key="6">
    <source>
        <dbReference type="ARBA" id="ARBA00022753"/>
    </source>
</evidence>